<dbReference type="PANTHER" id="PTHR47706">
    <property type="entry name" value="NMRA-LIKE FAMILY PROTEIN"/>
    <property type="match status" value="1"/>
</dbReference>
<dbReference type="Pfam" id="PF05368">
    <property type="entry name" value="NmrA"/>
    <property type="match status" value="1"/>
</dbReference>
<proteinExistence type="inferred from homology"/>
<evidence type="ECO:0000256" key="1">
    <source>
        <dbReference type="ARBA" id="ARBA00005725"/>
    </source>
</evidence>
<evidence type="ECO:0000313" key="5">
    <source>
        <dbReference type="EMBL" id="KAH8691252.1"/>
    </source>
</evidence>
<dbReference type="Gene3D" id="3.90.25.10">
    <property type="entry name" value="UDP-galactose 4-epimerase, domain 1"/>
    <property type="match status" value="1"/>
</dbReference>
<dbReference type="InterPro" id="IPR036291">
    <property type="entry name" value="NAD(P)-bd_dom_sf"/>
</dbReference>
<keyword evidence="3" id="KW-0560">Oxidoreductase</keyword>
<gene>
    <name evidence="5" type="ORF">BGW36DRAFT_363589</name>
</gene>
<dbReference type="GeneID" id="70244764"/>
<comment type="caution">
    <text evidence="5">The sequence shown here is derived from an EMBL/GenBank/DDBJ whole genome shotgun (WGS) entry which is preliminary data.</text>
</comment>
<dbReference type="InterPro" id="IPR051609">
    <property type="entry name" value="NmrA/Isoflavone_reductase-like"/>
</dbReference>
<comment type="similarity">
    <text evidence="1">Belongs to the NmrA-type oxidoreductase family. Isoflavone reductase subfamily.</text>
</comment>
<dbReference type="SUPFAM" id="SSF51735">
    <property type="entry name" value="NAD(P)-binding Rossmann-fold domains"/>
    <property type="match status" value="1"/>
</dbReference>
<protein>
    <recommendedName>
        <fullName evidence="4">NmrA-like domain-containing protein</fullName>
    </recommendedName>
</protein>
<feature type="domain" description="NmrA-like" evidence="4">
    <location>
        <begin position="4"/>
        <end position="247"/>
    </location>
</feature>
<keyword evidence="2" id="KW-0521">NADP</keyword>
<sequence length="316" mass="35025">MVIVAVAGGTGHLGRTIVEAIIATKKHDVKIFSRKSNPELESALGVAVIPVDYSDVDSLTKILEDLDIHTVISALSNYNDAEDNSPPEVELIRAADASTTTKRMISSVWSAPYSDRHIGQLSSVTNINNAKLALRKTSDLEYTVFYNGYFMDYWGMPAVPSHMPPIMMVLDIPNDTAVILGSGNVPVTFTHTFDVAKFVAGSLDLDKWDPESYVMGDKVTFNQLLSLAEDAKGTKFSVAFDSIEKLKTGQTTELPAQVPLYSFLPKEVFQYMVSIHGLWLEEGVYDLKPARFLNDHLPQIKPMKVKEILEQAWKRA</sequence>
<dbReference type="Gene3D" id="3.40.50.720">
    <property type="entry name" value="NAD(P)-binding Rossmann-like Domain"/>
    <property type="match status" value="1"/>
</dbReference>
<dbReference type="GO" id="GO:0016491">
    <property type="term" value="F:oxidoreductase activity"/>
    <property type="evidence" value="ECO:0007669"/>
    <property type="project" value="UniProtKB-KW"/>
</dbReference>
<dbReference type="RefSeq" id="XP_046067344.1">
    <property type="nucleotide sequence ID" value="XM_046214477.1"/>
</dbReference>
<organism evidence="5 6">
    <name type="scientific">Talaromyces proteolyticus</name>
    <dbReference type="NCBI Taxonomy" id="1131652"/>
    <lineage>
        <taxon>Eukaryota</taxon>
        <taxon>Fungi</taxon>
        <taxon>Dikarya</taxon>
        <taxon>Ascomycota</taxon>
        <taxon>Pezizomycotina</taxon>
        <taxon>Eurotiomycetes</taxon>
        <taxon>Eurotiomycetidae</taxon>
        <taxon>Eurotiales</taxon>
        <taxon>Trichocomaceae</taxon>
        <taxon>Talaromyces</taxon>
        <taxon>Talaromyces sect. Bacilispori</taxon>
    </lineage>
</organism>
<dbReference type="AlphaFoldDB" id="A0AAD4PVW5"/>
<dbReference type="Proteomes" id="UP001201262">
    <property type="component" value="Unassembled WGS sequence"/>
</dbReference>
<dbReference type="PANTHER" id="PTHR47706:SF4">
    <property type="entry name" value="NMRA-LIKE DOMAIN-CONTAINING PROTEIN"/>
    <property type="match status" value="1"/>
</dbReference>
<evidence type="ECO:0000256" key="2">
    <source>
        <dbReference type="ARBA" id="ARBA00022857"/>
    </source>
</evidence>
<accession>A0AAD4PVW5</accession>
<keyword evidence="6" id="KW-1185">Reference proteome</keyword>
<name>A0AAD4PVW5_9EURO</name>
<reference evidence="5" key="1">
    <citation type="submission" date="2021-12" db="EMBL/GenBank/DDBJ databases">
        <title>Convergent genome expansion in fungi linked to evolution of root-endophyte symbiosis.</title>
        <authorList>
            <consortium name="DOE Joint Genome Institute"/>
            <person name="Ke Y.-H."/>
            <person name="Bonito G."/>
            <person name="Liao H.-L."/>
            <person name="Looney B."/>
            <person name="Rojas-Flechas A."/>
            <person name="Nash J."/>
            <person name="Hameed K."/>
            <person name="Schadt C."/>
            <person name="Martin F."/>
            <person name="Crous P.W."/>
            <person name="Miettinen O."/>
            <person name="Magnuson J.K."/>
            <person name="Labbe J."/>
            <person name="Jacobson D."/>
            <person name="Doktycz M.J."/>
            <person name="Veneault-Fourrey C."/>
            <person name="Kuo A."/>
            <person name="Mondo S."/>
            <person name="Calhoun S."/>
            <person name="Riley R."/>
            <person name="Ohm R."/>
            <person name="LaButti K."/>
            <person name="Andreopoulos B."/>
            <person name="Pangilinan J."/>
            <person name="Nolan M."/>
            <person name="Tritt A."/>
            <person name="Clum A."/>
            <person name="Lipzen A."/>
            <person name="Daum C."/>
            <person name="Barry K."/>
            <person name="Grigoriev I.V."/>
            <person name="Vilgalys R."/>
        </authorList>
    </citation>
    <scope>NUCLEOTIDE SEQUENCE</scope>
    <source>
        <strain evidence="5">PMI_201</strain>
    </source>
</reference>
<evidence type="ECO:0000313" key="6">
    <source>
        <dbReference type="Proteomes" id="UP001201262"/>
    </source>
</evidence>
<dbReference type="InterPro" id="IPR008030">
    <property type="entry name" value="NmrA-like"/>
</dbReference>
<evidence type="ECO:0000256" key="3">
    <source>
        <dbReference type="ARBA" id="ARBA00023002"/>
    </source>
</evidence>
<dbReference type="EMBL" id="JAJTJA010000012">
    <property type="protein sequence ID" value="KAH8691252.1"/>
    <property type="molecule type" value="Genomic_DNA"/>
</dbReference>
<evidence type="ECO:0000259" key="4">
    <source>
        <dbReference type="Pfam" id="PF05368"/>
    </source>
</evidence>